<comment type="similarity">
    <text evidence="6">Belongs to the class-IV pyridoxal-phosphate-dependent aminotransferase family.</text>
</comment>
<comment type="pathway">
    <text evidence="5">Amino-acid biosynthesis; L-leucine biosynthesis; L-leucine from 3-methyl-2-oxobutanoate: step 4/4.</text>
</comment>
<evidence type="ECO:0000256" key="10">
    <source>
        <dbReference type="ARBA" id="ARBA00023304"/>
    </source>
</evidence>
<dbReference type="SUPFAM" id="SSF56752">
    <property type="entry name" value="D-aminoacid aminotransferase-like PLP-dependent enzymes"/>
    <property type="match status" value="1"/>
</dbReference>
<evidence type="ECO:0000256" key="7">
    <source>
        <dbReference type="ARBA" id="ARBA00013053"/>
    </source>
</evidence>
<dbReference type="GO" id="GO:0008652">
    <property type="term" value="P:amino acid biosynthetic process"/>
    <property type="evidence" value="ECO:0007669"/>
    <property type="project" value="UniProtKB-ARBA"/>
</dbReference>
<organism evidence="14">
    <name type="scientific">uncultured Alphaproteobacteria bacterium</name>
    <dbReference type="NCBI Taxonomy" id="91750"/>
    <lineage>
        <taxon>Bacteria</taxon>
        <taxon>Pseudomonadati</taxon>
        <taxon>Pseudomonadota</taxon>
        <taxon>Alphaproteobacteria</taxon>
        <taxon>environmental samples</taxon>
    </lineage>
</organism>
<comment type="catalytic activity">
    <reaction evidence="11">
        <text>L-valine + 2-oxoglutarate = 3-methyl-2-oxobutanoate + L-glutamate</text>
        <dbReference type="Rhea" id="RHEA:24813"/>
        <dbReference type="ChEBI" id="CHEBI:11851"/>
        <dbReference type="ChEBI" id="CHEBI:16810"/>
        <dbReference type="ChEBI" id="CHEBI:29985"/>
        <dbReference type="ChEBI" id="CHEBI:57762"/>
        <dbReference type="EC" id="2.6.1.42"/>
    </reaction>
</comment>
<dbReference type="FunFam" id="3.20.10.10:FF:000002">
    <property type="entry name" value="D-alanine aminotransferase"/>
    <property type="match status" value="1"/>
</dbReference>
<dbReference type="Gene3D" id="3.30.470.10">
    <property type="match status" value="1"/>
</dbReference>
<gene>
    <name evidence="14" type="ORF">KL86APRO_20137</name>
</gene>
<comment type="function">
    <text evidence="2">Acts on leucine, isoleucine and valine.</text>
</comment>
<dbReference type="InterPro" id="IPR043132">
    <property type="entry name" value="BCAT-like_C"/>
</dbReference>
<dbReference type="Pfam" id="PF01063">
    <property type="entry name" value="Aminotran_4"/>
    <property type="match status" value="1"/>
</dbReference>
<evidence type="ECO:0000256" key="5">
    <source>
        <dbReference type="ARBA" id="ARBA00005072"/>
    </source>
</evidence>
<sequence length="285" mass="31224">MNRIVYLNGAWLPEAEAKVSIFDRGYVFGDAIYEVTAVARGKLMDYAGHVARLKRSVGEVAMTLPVSDDELLAIHREIVARNRLDEGLIYLQISRGAADRDFHYPENPQPTLSLFTQAKRYLDDGAAVKSGIAVISLPDLRWARRDIKTVQLLYPSMAKMEAEKLGAQDAFLIEDGFVTEATSSTAHIVTAKGALVTRQLSHAILPGITRGSILSLAREAGIPVEERAFTIDEAKNAAEAFVTSATQLVQPVVKIDDAVIGNGKPGPVAMRLRKLYTDYHLAHLI</sequence>
<dbReference type="PANTHER" id="PTHR42743">
    <property type="entry name" value="AMINO-ACID AMINOTRANSFERASE"/>
    <property type="match status" value="1"/>
</dbReference>
<dbReference type="GO" id="GO:0005829">
    <property type="term" value="C:cytosol"/>
    <property type="evidence" value="ECO:0007669"/>
    <property type="project" value="TreeGrafter"/>
</dbReference>
<dbReference type="PANTHER" id="PTHR42743:SF11">
    <property type="entry name" value="AMINODEOXYCHORISMATE LYASE"/>
    <property type="match status" value="1"/>
</dbReference>
<comment type="catalytic activity">
    <reaction evidence="12">
        <text>L-isoleucine + 2-oxoglutarate = (S)-3-methyl-2-oxopentanoate + L-glutamate</text>
        <dbReference type="Rhea" id="RHEA:24801"/>
        <dbReference type="ChEBI" id="CHEBI:16810"/>
        <dbReference type="ChEBI" id="CHEBI:29985"/>
        <dbReference type="ChEBI" id="CHEBI:35146"/>
        <dbReference type="ChEBI" id="CHEBI:58045"/>
        <dbReference type="EC" id="2.6.1.42"/>
    </reaction>
</comment>
<comment type="pathway">
    <text evidence="3">Amino-acid biosynthesis; L-isoleucine biosynthesis; L-isoleucine from 2-oxobutanoate: step 4/4.</text>
</comment>
<accession>A0A212KHS4</accession>
<evidence type="ECO:0000256" key="1">
    <source>
        <dbReference type="ARBA" id="ARBA00001933"/>
    </source>
</evidence>
<dbReference type="NCBIfam" id="NF005209">
    <property type="entry name" value="PRK06680.1"/>
    <property type="match status" value="1"/>
</dbReference>
<keyword evidence="10" id="KW-0028">Amino-acid biosynthesis</keyword>
<comment type="pathway">
    <text evidence="4">Amino-acid biosynthesis; L-valine biosynthesis; L-valine from pyruvate: step 4/4.</text>
</comment>
<keyword evidence="9" id="KW-0663">Pyridoxal phosphate</keyword>
<reference evidence="14" key="1">
    <citation type="submission" date="2016-04" db="EMBL/GenBank/DDBJ databases">
        <authorList>
            <person name="Evans L.H."/>
            <person name="Alamgir A."/>
            <person name="Owens N."/>
            <person name="Weber N.D."/>
            <person name="Virtaneva K."/>
            <person name="Barbian K."/>
            <person name="Babar A."/>
            <person name="Rosenke K."/>
        </authorList>
    </citation>
    <scope>NUCLEOTIDE SEQUENCE</scope>
    <source>
        <strain evidence="14">86</strain>
    </source>
</reference>
<comment type="catalytic activity">
    <reaction evidence="13">
        <text>L-leucine + 2-oxoglutarate = 4-methyl-2-oxopentanoate + L-glutamate</text>
        <dbReference type="Rhea" id="RHEA:18321"/>
        <dbReference type="ChEBI" id="CHEBI:16810"/>
        <dbReference type="ChEBI" id="CHEBI:17865"/>
        <dbReference type="ChEBI" id="CHEBI:29985"/>
        <dbReference type="ChEBI" id="CHEBI:57427"/>
        <dbReference type="EC" id="2.6.1.42"/>
    </reaction>
</comment>
<keyword evidence="10" id="KW-0100">Branched-chain amino acid biosynthesis</keyword>
<keyword evidence="14" id="KW-0808">Transferase</keyword>
<dbReference type="EC" id="2.6.1.42" evidence="7"/>
<evidence type="ECO:0000256" key="11">
    <source>
        <dbReference type="ARBA" id="ARBA00048212"/>
    </source>
</evidence>
<evidence type="ECO:0000256" key="8">
    <source>
        <dbReference type="ARBA" id="ARBA00014472"/>
    </source>
</evidence>
<name>A0A212KHS4_9PROT</name>
<evidence type="ECO:0000256" key="2">
    <source>
        <dbReference type="ARBA" id="ARBA00003109"/>
    </source>
</evidence>
<evidence type="ECO:0000313" key="14">
    <source>
        <dbReference type="EMBL" id="SBW11274.1"/>
    </source>
</evidence>
<proteinExistence type="inferred from homology"/>
<keyword evidence="14" id="KW-0032">Aminotransferase</keyword>
<protein>
    <recommendedName>
        <fullName evidence="8">Probable branched-chain-amino-acid aminotransferase</fullName>
        <ecNumber evidence="7">2.6.1.42</ecNumber>
    </recommendedName>
</protein>
<evidence type="ECO:0000256" key="9">
    <source>
        <dbReference type="ARBA" id="ARBA00022898"/>
    </source>
</evidence>
<evidence type="ECO:0000256" key="6">
    <source>
        <dbReference type="ARBA" id="ARBA00009320"/>
    </source>
</evidence>
<dbReference type="InterPro" id="IPR050571">
    <property type="entry name" value="Class-IV_PLP-Dep_Aminotrnsfr"/>
</dbReference>
<comment type="cofactor">
    <cofactor evidence="1">
        <name>pyridoxal 5'-phosphate</name>
        <dbReference type="ChEBI" id="CHEBI:597326"/>
    </cofactor>
</comment>
<dbReference type="InterPro" id="IPR036038">
    <property type="entry name" value="Aminotransferase-like"/>
</dbReference>
<dbReference type="InterPro" id="IPR043131">
    <property type="entry name" value="BCAT-like_N"/>
</dbReference>
<evidence type="ECO:0000256" key="4">
    <source>
        <dbReference type="ARBA" id="ARBA00004931"/>
    </source>
</evidence>
<dbReference type="GO" id="GO:0009082">
    <property type="term" value="P:branched-chain amino acid biosynthetic process"/>
    <property type="evidence" value="ECO:0007669"/>
    <property type="project" value="UniProtKB-KW"/>
</dbReference>
<dbReference type="Gene3D" id="3.20.10.10">
    <property type="entry name" value="D-amino Acid Aminotransferase, subunit A, domain 2"/>
    <property type="match status" value="1"/>
</dbReference>
<evidence type="ECO:0000256" key="13">
    <source>
        <dbReference type="ARBA" id="ARBA00049229"/>
    </source>
</evidence>
<dbReference type="InterPro" id="IPR001544">
    <property type="entry name" value="Aminotrans_IV"/>
</dbReference>
<dbReference type="CDD" id="cd01558">
    <property type="entry name" value="D-AAT_like"/>
    <property type="match status" value="1"/>
</dbReference>
<dbReference type="GO" id="GO:0004084">
    <property type="term" value="F:branched-chain-amino-acid transaminase activity"/>
    <property type="evidence" value="ECO:0007669"/>
    <property type="project" value="UniProtKB-EC"/>
</dbReference>
<dbReference type="AlphaFoldDB" id="A0A212KHS4"/>
<dbReference type="EMBL" id="FLUO01000002">
    <property type="protein sequence ID" value="SBW11274.1"/>
    <property type="molecule type" value="Genomic_DNA"/>
</dbReference>
<evidence type="ECO:0000256" key="12">
    <source>
        <dbReference type="ARBA" id="ARBA00048798"/>
    </source>
</evidence>
<evidence type="ECO:0000256" key="3">
    <source>
        <dbReference type="ARBA" id="ARBA00004824"/>
    </source>
</evidence>